<dbReference type="Proteomes" id="UP001210211">
    <property type="component" value="Unassembled WGS sequence"/>
</dbReference>
<name>A0AAD5Z6V0_9POAL</name>
<evidence type="ECO:0000259" key="1">
    <source>
        <dbReference type="Pfam" id="PF03478"/>
    </source>
</evidence>
<dbReference type="AlphaFoldDB" id="A0AAD5Z6V0"/>
<dbReference type="EMBL" id="JAMRDG010000002">
    <property type="protein sequence ID" value="KAJ3687981.1"/>
    <property type="molecule type" value="Genomic_DNA"/>
</dbReference>
<accession>A0AAD5Z6V0</accession>
<organism evidence="2 3">
    <name type="scientific">Rhynchospora tenuis</name>
    <dbReference type="NCBI Taxonomy" id="198213"/>
    <lineage>
        <taxon>Eukaryota</taxon>
        <taxon>Viridiplantae</taxon>
        <taxon>Streptophyta</taxon>
        <taxon>Embryophyta</taxon>
        <taxon>Tracheophyta</taxon>
        <taxon>Spermatophyta</taxon>
        <taxon>Magnoliopsida</taxon>
        <taxon>Liliopsida</taxon>
        <taxon>Poales</taxon>
        <taxon>Cyperaceae</taxon>
        <taxon>Cyperoideae</taxon>
        <taxon>Rhynchosporeae</taxon>
        <taxon>Rhynchospora</taxon>
    </lineage>
</organism>
<dbReference type="Pfam" id="PF03478">
    <property type="entry name" value="Beta-prop_KIB1-4"/>
    <property type="match status" value="1"/>
</dbReference>
<evidence type="ECO:0000313" key="3">
    <source>
        <dbReference type="Proteomes" id="UP001210211"/>
    </source>
</evidence>
<dbReference type="PANTHER" id="PTHR33165">
    <property type="entry name" value="F-BOX DOMAIN CONTAINING PROTEIN-LIKE-RELATED"/>
    <property type="match status" value="1"/>
</dbReference>
<dbReference type="InterPro" id="IPR005174">
    <property type="entry name" value="KIB1-4_b-propeller"/>
</dbReference>
<feature type="domain" description="KIB1-4 beta-propeller" evidence="1">
    <location>
        <begin position="131"/>
        <end position="319"/>
    </location>
</feature>
<reference evidence="2 3" key="1">
    <citation type="journal article" date="2022" name="Cell">
        <title>Repeat-based holocentromeres influence genome architecture and karyotype evolution.</title>
        <authorList>
            <person name="Hofstatter P.G."/>
            <person name="Thangavel G."/>
            <person name="Lux T."/>
            <person name="Neumann P."/>
            <person name="Vondrak T."/>
            <person name="Novak P."/>
            <person name="Zhang M."/>
            <person name="Costa L."/>
            <person name="Castellani M."/>
            <person name="Scott A."/>
            <person name="Toegelov H."/>
            <person name="Fuchs J."/>
            <person name="Mata-Sucre Y."/>
            <person name="Dias Y."/>
            <person name="Vanzela A.L.L."/>
            <person name="Huettel B."/>
            <person name="Almeida C.C.S."/>
            <person name="Simkova H."/>
            <person name="Souza G."/>
            <person name="Pedrosa-Harand A."/>
            <person name="Macas J."/>
            <person name="Mayer K.F.X."/>
            <person name="Houben A."/>
            <person name="Marques A."/>
        </authorList>
    </citation>
    <scope>NUCLEOTIDE SEQUENCE [LARGE SCALE GENOMIC DNA]</scope>
    <source>
        <strain evidence="2">RhyTen1mFocal</strain>
    </source>
</reference>
<evidence type="ECO:0000313" key="2">
    <source>
        <dbReference type="EMBL" id="KAJ3687981.1"/>
    </source>
</evidence>
<gene>
    <name evidence="2" type="ORF">LUZ61_017145</name>
</gene>
<protein>
    <recommendedName>
        <fullName evidence="1">KIB1-4 beta-propeller domain-containing protein</fullName>
    </recommendedName>
</protein>
<comment type="caution">
    <text evidence="2">The sequence shown here is derived from an EMBL/GenBank/DDBJ whole genome shotgun (WGS) entry which is preliminary data.</text>
</comment>
<sequence>MPARITNLPSELIWEIARRILTDDGVYYVYFRAACKDFWSFLPDISKLGFSFLLRSWIMLYNTSRSNARIFQKHPCFQQFDESGTRIRRPRHCYVCINELDLNTLGDTYQNCIQKNETLSWMHRAHCSFLHLRTGRCVTLVLPELETHSIMSATDGLFVLVNDHTRTLHLFNPLTRLLSDGFPLALATKGIFNEVTAVAPSSSMVEQPTLMIARYLSNSAIFAKPGEKASIIIQLPFYITSALFFKGRFYCTDFTGSIWEIEPKQKSVSCVFSQNRARRCWELVQTRIGMLLIDSSPRSAGKIDALGDIFMHVYRVDLSADTIIPTNYTGNFAISVADTAPKTRRVLSVTPTTNNYIDRHLLLLWN</sequence>
<keyword evidence="3" id="KW-1185">Reference proteome</keyword>
<proteinExistence type="predicted"/>